<reference evidence="1" key="1">
    <citation type="submission" date="2021-02" db="EMBL/GenBank/DDBJ databases">
        <title>First Annotated Genome of the Yellow-green Alga Tribonema minus.</title>
        <authorList>
            <person name="Mahan K.M."/>
        </authorList>
    </citation>
    <scope>NUCLEOTIDE SEQUENCE</scope>
    <source>
        <strain evidence="1">UTEX B ZZ1240</strain>
    </source>
</reference>
<dbReference type="Proteomes" id="UP000664859">
    <property type="component" value="Unassembled WGS sequence"/>
</dbReference>
<gene>
    <name evidence="1" type="ORF">JKP88DRAFT_304070</name>
</gene>
<dbReference type="Gene3D" id="2.70.150.10">
    <property type="entry name" value="Calcium-transporting ATPase, cytoplasmic transduction domain A"/>
    <property type="match status" value="1"/>
</dbReference>
<dbReference type="AlphaFoldDB" id="A0A835ZC63"/>
<name>A0A835ZC63_9STRA</name>
<sequence>MDALEQKQLLEALGTSKDQAGDRAPADVCVLDEYAPLAVDASAVAAAHESEPLAPHAAEATAATGSGAQALVPCGALVVRGRALCVVVATGAQTALARAAAALGGVPPAVAPAAATARCLLPSTLAVARRLRQWRAGAAMTLIANAWWRMRTEV</sequence>
<keyword evidence="2" id="KW-1185">Reference proteome</keyword>
<evidence type="ECO:0000313" key="2">
    <source>
        <dbReference type="Proteomes" id="UP000664859"/>
    </source>
</evidence>
<proteinExistence type="predicted"/>
<comment type="caution">
    <text evidence="1">The sequence shown here is derived from an EMBL/GenBank/DDBJ whole genome shotgun (WGS) entry which is preliminary data.</text>
</comment>
<organism evidence="1 2">
    <name type="scientific">Tribonema minus</name>
    <dbReference type="NCBI Taxonomy" id="303371"/>
    <lineage>
        <taxon>Eukaryota</taxon>
        <taxon>Sar</taxon>
        <taxon>Stramenopiles</taxon>
        <taxon>Ochrophyta</taxon>
        <taxon>PX clade</taxon>
        <taxon>Xanthophyceae</taxon>
        <taxon>Tribonematales</taxon>
        <taxon>Tribonemataceae</taxon>
        <taxon>Tribonema</taxon>
    </lineage>
</organism>
<evidence type="ECO:0000313" key="1">
    <source>
        <dbReference type="EMBL" id="KAG5188675.1"/>
    </source>
</evidence>
<protein>
    <submittedName>
        <fullName evidence="1">Uncharacterized protein</fullName>
    </submittedName>
</protein>
<dbReference type="SUPFAM" id="SSF81653">
    <property type="entry name" value="Calcium ATPase, transduction domain A"/>
    <property type="match status" value="1"/>
</dbReference>
<accession>A0A835ZC63</accession>
<dbReference type="EMBL" id="JAFCMP010000067">
    <property type="protein sequence ID" value="KAG5188675.1"/>
    <property type="molecule type" value="Genomic_DNA"/>
</dbReference>
<dbReference type="InterPro" id="IPR008250">
    <property type="entry name" value="ATPase_P-typ_transduc_dom_A_sf"/>
</dbReference>